<dbReference type="Proteomes" id="UP000499080">
    <property type="component" value="Unassembled WGS sequence"/>
</dbReference>
<dbReference type="AlphaFoldDB" id="A0A4Y2IHF1"/>
<comment type="caution">
    <text evidence="1">The sequence shown here is derived from an EMBL/GenBank/DDBJ whole genome shotgun (WGS) entry which is preliminary data.</text>
</comment>
<dbReference type="EMBL" id="BGPR01002667">
    <property type="protein sequence ID" value="GBM77118.1"/>
    <property type="molecule type" value="Genomic_DNA"/>
</dbReference>
<gene>
    <name evidence="1" type="ORF">AVEN_250478_1</name>
</gene>
<sequence length="222" mass="25098">MWFQDDVSTFKTNKCGSISTQRIQRYGSAGAIPSIGLQDDRVACLPNLSSQDYFPRGYKKNLVYETSMTTDEDFRTRFTAATAQIRERPGIFESSQRCMCSNCEACILASLLNNYLRYARTINALFSLFVTVLRRQILTVYQCKSNSSLCFCVLLKLYCIQLPLYTLTGVLFFSLQHFHIDPFTGRTGRTVLVERSGLWGRKVPGLKSDSTEDPSCIRPVAG</sequence>
<evidence type="ECO:0000313" key="1">
    <source>
        <dbReference type="EMBL" id="GBM77118.1"/>
    </source>
</evidence>
<name>A0A4Y2IHF1_ARAVE</name>
<organism evidence="1 2">
    <name type="scientific">Araneus ventricosus</name>
    <name type="common">Orbweaver spider</name>
    <name type="synonym">Epeira ventricosa</name>
    <dbReference type="NCBI Taxonomy" id="182803"/>
    <lineage>
        <taxon>Eukaryota</taxon>
        <taxon>Metazoa</taxon>
        <taxon>Ecdysozoa</taxon>
        <taxon>Arthropoda</taxon>
        <taxon>Chelicerata</taxon>
        <taxon>Arachnida</taxon>
        <taxon>Araneae</taxon>
        <taxon>Araneomorphae</taxon>
        <taxon>Entelegynae</taxon>
        <taxon>Araneoidea</taxon>
        <taxon>Araneidae</taxon>
        <taxon>Araneus</taxon>
    </lineage>
</organism>
<keyword evidence="2" id="KW-1185">Reference proteome</keyword>
<reference evidence="1 2" key="1">
    <citation type="journal article" date="2019" name="Sci. Rep.">
        <title>Orb-weaving spider Araneus ventricosus genome elucidates the spidroin gene catalogue.</title>
        <authorList>
            <person name="Kono N."/>
            <person name="Nakamura H."/>
            <person name="Ohtoshi R."/>
            <person name="Moran D.A.P."/>
            <person name="Shinohara A."/>
            <person name="Yoshida Y."/>
            <person name="Fujiwara M."/>
            <person name="Mori M."/>
            <person name="Tomita M."/>
            <person name="Arakawa K."/>
        </authorList>
    </citation>
    <scope>NUCLEOTIDE SEQUENCE [LARGE SCALE GENOMIC DNA]</scope>
</reference>
<evidence type="ECO:0000313" key="2">
    <source>
        <dbReference type="Proteomes" id="UP000499080"/>
    </source>
</evidence>
<proteinExistence type="predicted"/>
<protein>
    <submittedName>
        <fullName evidence="1">Uncharacterized protein</fullName>
    </submittedName>
</protein>
<accession>A0A4Y2IHF1</accession>